<accession>A0A5U9SHY4</accession>
<comment type="caution">
    <text evidence="1">The sequence shown here is derived from an EMBL/GenBank/DDBJ whole genome shotgun (WGS) entry which is preliminary data.</text>
</comment>
<name>A0A5U9SHY4_SALET</name>
<gene>
    <name evidence="1" type="ORF">DPE57_23280</name>
</gene>
<reference evidence="1" key="1">
    <citation type="submission" date="2018-06" db="EMBL/GenBank/DDBJ databases">
        <authorList>
            <person name="Ashton P.M."/>
            <person name="Dallman T."/>
            <person name="Nair S."/>
            <person name="De Pinna E."/>
            <person name="Peters T."/>
            <person name="Grant K."/>
        </authorList>
    </citation>
    <scope>NUCLEOTIDE SEQUENCE</scope>
    <source>
        <strain evidence="1">146074</strain>
    </source>
</reference>
<dbReference type="AlphaFoldDB" id="A0A5U9SHY4"/>
<protein>
    <submittedName>
        <fullName evidence="1">Uncharacterized protein</fullName>
    </submittedName>
</protein>
<dbReference type="EMBL" id="AAGVGK010000045">
    <property type="protein sequence ID" value="EBS3934754.1"/>
    <property type="molecule type" value="Genomic_DNA"/>
</dbReference>
<sequence>MDKAWDGNFRDIPLDHFEKMKLTARTLAELKRSPSDAKANDKNIFIRIGMSGTGVRPNYQVELPNGFVIAINGINHERFGVEEFDKQWVSKAYSIENLNNMRMFGGVLETENA</sequence>
<organism evidence="1">
    <name type="scientific">Salmonella enterica subsp. enterica serovar Reading</name>
    <dbReference type="NCBI Taxonomy" id="165302"/>
    <lineage>
        <taxon>Bacteria</taxon>
        <taxon>Pseudomonadati</taxon>
        <taxon>Pseudomonadota</taxon>
        <taxon>Gammaproteobacteria</taxon>
        <taxon>Enterobacterales</taxon>
        <taxon>Enterobacteriaceae</taxon>
        <taxon>Salmonella</taxon>
    </lineage>
</organism>
<proteinExistence type="predicted"/>
<evidence type="ECO:0000313" key="1">
    <source>
        <dbReference type="EMBL" id="EBS3934754.1"/>
    </source>
</evidence>